<dbReference type="Pfam" id="PF08541">
    <property type="entry name" value="ACP_syn_III_C"/>
    <property type="match status" value="1"/>
</dbReference>
<keyword evidence="1" id="KW-0808">Transferase</keyword>
<feature type="domain" description="Beta-ketoacyl-[acyl-carrier-protein] synthase III C-terminal" evidence="3">
    <location>
        <begin position="305"/>
        <end position="391"/>
    </location>
</feature>
<dbReference type="InterPro" id="IPR016039">
    <property type="entry name" value="Thiolase-like"/>
</dbReference>
<dbReference type="InterPro" id="IPR013747">
    <property type="entry name" value="ACP_syn_III_C"/>
</dbReference>
<dbReference type="STRING" id="488533.SAMN04487960_103284"/>
<feature type="domain" description="Beta-ketoacyl-[acyl-carrier-protein] synthase III N-terminal" evidence="4">
    <location>
        <begin position="170"/>
        <end position="250"/>
    </location>
</feature>
<evidence type="ECO:0000256" key="1">
    <source>
        <dbReference type="ARBA" id="ARBA00022679"/>
    </source>
</evidence>
<evidence type="ECO:0000313" key="6">
    <source>
        <dbReference type="Proteomes" id="UP000199675"/>
    </source>
</evidence>
<evidence type="ECO:0000313" key="5">
    <source>
        <dbReference type="EMBL" id="SDW61636.1"/>
    </source>
</evidence>
<dbReference type="NCBIfam" id="NF005703">
    <property type="entry name" value="PRK07515.1"/>
    <property type="match status" value="1"/>
</dbReference>
<dbReference type="Pfam" id="PF08545">
    <property type="entry name" value="ACP_syn_III"/>
    <property type="match status" value="1"/>
</dbReference>
<dbReference type="EMBL" id="FNNE01000003">
    <property type="protein sequence ID" value="SDW61636.1"/>
    <property type="molecule type" value="Genomic_DNA"/>
</dbReference>
<dbReference type="AlphaFoldDB" id="A0A1H2UZW1"/>
<dbReference type="PANTHER" id="PTHR34069">
    <property type="entry name" value="3-OXOACYL-[ACYL-CARRIER-PROTEIN] SYNTHASE 3"/>
    <property type="match status" value="1"/>
</dbReference>
<keyword evidence="6" id="KW-1185">Reference proteome</keyword>
<dbReference type="InterPro" id="IPR013751">
    <property type="entry name" value="ACP_syn_III_N"/>
</dbReference>
<proteinExistence type="predicted"/>
<name>A0A1H2UZW1_9GAMM</name>
<evidence type="ECO:0000256" key="2">
    <source>
        <dbReference type="ARBA" id="ARBA00023315"/>
    </source>
</evidence>
<reference evidence="5 6" key="1">
    <citation type="submission" date="2016-10" db="EMBL/GenBank/DDBJ databases">
        <authorList>
            <person name="de Groot N.N."/>
        </authorList>
    </citation>
    <scope>NUCLEOTIDE SEQUENCE [LARGE SCALE GENOMIC DNA]</scope>
    <source>
        <strain evidence="5 6">CGMCC 1.7059</strain>
    </source>
</reference>
<dbReference type="SUPFAM" id="SSF53901">
    <property type="entry name" value="Thiolase-like"/>
    <property type="match status" value="1"/>
</dbReference>
<evidence type="ECO:0000259" key="4">
    <source>
        <dbReference type="Pfam" id="PF08545"/>
    </source>
</evidence>
<protein>
    <submittedName>
        <fullName evidence="5">Beta-ketodecanoyl-[acyl-carrier-protein] synthase</fullName>
    </submittedName>
</protein>
<gene>
    <name evidence="5" type="ORF">SAMN04487960_103284</name>
</gene>
<keyword evidence="2" id="KW-0012">Acyltransferase</keyword>
<dbReference type="PANTHER" id="PTHR34069:SF2">
    <property type="entry name" value="BETA-KETOACYL-[ACYL-CARRIER-PROTEIN] SYNTHASE III"/>
    <property type="match status" value="1"/>
</dbReference>
<sequence>MCYYFELSAYKSTNDDTGLRVIKAVISGTGLYTPPATITNDELVVAFNAFVELHNSRHSDEIARGEMQALQPSASEFIEKASGIKQRHVIDREGILDPERMCPHIPDRSNDEPSVQCEMAVVACNEALEQAGKTAADVDAVIVACSNMQRPYPAISVEVQQALNIEGFAYDMNVACSSATFGLQAAVNAVETGSARAVLVVSPEICSGHLNFRDRDSHFIFGDACTAILVEREDAVADGKGFDILGTCLKTKFSNNIRNNFGFLNRGDDSGIGKPDKLFIQQGRKVFKEVSPMVAETIQAHLSSLSLAPDDLKRMWLHQANLNMNQLIARRVLGRDATEEEAPVILDEYANTSSAGSVIAFHKHKDDLVSGDLGILCSFGAGYSIGSVIIRRR</sequence>
<organism evidence="5 6">
    <name type="scientific">Marinobacter mobilis</name>
    <dbReference type="NCBI Taxonomy" id="488533"/>
    <lineage>
        <taxon>Bacteria</taxon>
        <taxon>Pseudomonadati</taxon>
        <taxon>Pseudomonadota</taxon>
        <taxon>Gammaproteobacteria</taxon>
        <taxon>Pseudomonadales</taxon>
        <taxon>Marinobacteraceae</taxon>
        <taxon>Marinobacter</taxon>
    </lineage>
</organism>
<dbReference type="GO" id="GO:0004315">
    <property type="term" value="F:3-oxoacyl-[acyl-carrier-protein] synthase activity"/>
    <property type="evidence" value="ECO:0007669"/>
    <property type="project" value="InterPro"/>
</dbReference>
<dbReference type="Gene3D" id="3.40.47.10">
    <property type="match status" value="2"/>
</dbReference>
<dbReference type="GO" id="GO:0006633">
    <property type="term" value="P:fatty acid biosynthetic process"/>
    <property type="evidence" value="ECO:0007669"/>
    <property type="project" value="InterPro"/>
</dbReference>
<dbReference type="CDD" id="cd00830">
    <property type="entry name" value="KAS_III"/>
    <property type="match status" value="1"/>
</dbReference>
<dbReference type="GO" id="GO:0044550">
    <property type="term" value="P:secondary metabolite biosynthetic process"/>
    <property type="evidence" value="ECO:0007669"/>
    <property type="project" value="TreeGrafter"/>
</dbReference>
<evidence type="ECO:0000259" key="3">
    <source>
        <dbReference type="Pfam" id="PF08541"/>
    </source>
</evidence>
<accession>A0A1H2UZW1</accession>
<dbReference type="Proteomes" id="UP000199675">
    <property type="component" value="Unassembled WGS sequence"/>
</dbReference>